<dbReference type="Proteomes" id="UP000297564">
    <property type="component" value="Unassembled WGS sequence"/>
</dbReference>
<proteinExistence type="predicted"/>
<evidence type="ECO:0000256" key="2">
    <source>
        <dbReference type="ARBA" id="ARBA00023136"/>
    </source>
</evidence>
<dbReference type="InterPro" id="IPR008816">
    <property type="entry name" value="Gly_zipper_2TM_dom"/>
</dbReference>
<dbReference type="Pfam" id="PF05433">
    <property type="entry name" value="Rick_17kDa_Anti"/>
    <property type="match status" value="1"/>
</dbReference>
<dbReference type="AlphaFoldDB" id="A0A4Z0BDN4"/>
<feature type="chain" id="PRO_5021482145" evidence="3">
    <location>
        <begin position="22"/>
        <end position="182"/>
    </location>
</feature>
<evidence type="ECO:0000313" key="5">
    <source>
        <dbReference type="EMBL" id="TFY96791.1"/>
    </source>
</evidence>
<dbReference type="InterPro" id="IPR051407">
    <property type="entry name" value="Bact_OM_lipoprot/Surf_antigen"/>
</dbReference>
<sequence>MNRYATVLALLATGSAAVAQAQTFVDQARVQRVEPQYENVTVPRQECTTQWVTEPRAAGTGNVVRDYAPALIGGVAGAALGRQVGKGSGRDIATVVGAVAGAYAGNSYGQGALWGQQQPQYEQRQVQQCHTVNDVQRRLSGYRVHYDYRGQQHTTVLREQPGAYLPVRVSVEPVQSTQTAWR</sequence>
<comment type="subcellular location">
    <subcellularLocation>
        <location evidence="1">Membrane</location>
    </subcellularLocation>
</comment>
<name>A0A4Z0BDN4_9BURK</name>
<feature type="signal peptide" evidence="3">
    <location>
        <begin position="1"/>
        <end position="21"/>
    </location>
</feature>
<keyword evidence="6" id="KW-1185">Reference proteome</keyword>
<reference evidence="5 6" key="1">
    <citation type="submission" date="2019-03" db="EMBL/GenBank/DDBJ databases">
        <title>Ramlibacter rhizophilus CCTCC AB2015357, whole genome shotgun sequence.</title>
        <authorList>
            <person name="Zhang X."/>
            <person name="Feng G."/>
            <person name="Zhu H."/>
        </authorList>
    </citation>
    <scope>NUCLEOTIDE SEQUENCE [LARGE SCALE GENOMIC DNA]</scope>
    <source>
        <strain evidence="5 6">CCTCC AB2015357</strain>
    </source>
</reference>
<dbReference type="GO" id="GO:0019867">
    <property type="term" value="C:outer membrane"/>
    <property type="evidence" value="ECO:0007669"/>
    <property type="project" value="InterPro"/>
</dbReference>
<keyword evidence="3" id="KW-0732">Signal</keyword>
<evidence type="ECO:0000256" key="1">
    <source>
        <dbReference type="ARBA" id="ARBA00004370"/>
    </source>
</evidence>
<dbReference type="OrthoDB" id="8909257at2"/>
<comment type="caution">
    <text evidence="5">The sequence shown here is derived from an EMBL/GenBank/DDBJ whole genome shotgun (WGS) entry which is preliminary data.</text>
</comment>
<organism evidence="5 6">
    <name type="scientific">Ramlibacter rhizophilus</name>
    <dbReference type="NCBI Taxonomy" id="1781167"/>
    <lineage>
        <taxon>Bacteria</taxon>
        <taxon>Pseudomonadati</taxon>
        <taxon>Pseudomonadota</taxon>
        <taxon>Betaproteobacteria</taxon>
        <taxon>Burkholderiales</taxon>
        <taxon>Comamonadaceae</taxon>
        <taxon>Ramlibacter</taxon>
    </lineage>
</organism>
<dbReference type="NCBIfam" id="NF008437">
    <property type="entry name" value="PRK11280.1"/>
    <property type="match status" value="1"/>
</dbReference>
<gene>
    <name evidence="5" type="ORF">EZ242_19090</name>
</gene>
<feature type="domain" description="Glycine zipper 2TM" evidence="4">
    <location>
        <begin position="69"/>
        <end position="108"/>
    </location>
</feature>
<evidence type="ECO:0000313" key="6">
    <source>
        <dbReference type="Proteomes" id="UP000297564"/>
    </source>
</evidence>
<dbReference type="RefSeq" id="WP_135286802.1">
    <property type="nucleotide sequence ID" value="NZ_SMLL01000008.1"/>
</dbReference>
<keyword evidence="2" id="KW-0472">Membrane</keyword>
<dbReference type="EMBL" id="SMLL01000008">
    <property type="protein sequence ID" value="TFY96791.1"/>
    <property type="molecule type" value="Genomic_DNA"/>
</dbReference>
<protein>
    <submittedName>
        <fullName evidence="5">Glycine zipper 2TM domain-containing protein</fullName>
    </submittedName>
</protein>
<evidence type="ECO:0000256" key="3">
    <source>
        <dbReference type="SAM" id="SignalP"/>
    </source>
</evidence>
<accession>A0A4Z0BDN4</accession>
<evidence type="ECO:0000259" key="4">
    <source>
        <dbReference type="Pfam" id="PF05433"/>
    </source>
</evidence>
<dbReference type="PANTHER" id="PTHR35603">
    <property type="match status" value="1"/>
</dbReference>
<dbReference type="PANTHER" id="PTHR35603:SF2">
    <property type="entry name" value="OUTER MEMBRANE LIPOPROTEIN"/>
    <property type="match status" value="1"/>
</dbReference>